<dbReference type="RefSeq" id="WP_048121575.1">
    <property type="nucleotide sequence ID" value="NZ_CP009528.1"/>
</dbReference>
<name>A0A0E3QYC5_METBA</name>
<dbReference type="Proteomes" id="UP000033033">
    <property type="component" value="Chromosome"/>
</dbReference>
<dbReference type="HOGENOM" id="CLU_2748140_0_0_2"/>
<dbReference type="EMBL" id="CP009528">
    <property type="protein sequence ID" value="AKB55854.1"/>
    <property type="molecule type" value="Genomic_DNA"/>
</dbReference>
<dbReference type="KEGG" id="mby:MSBRM_2856"/>
<organism evidence="1 2">
    <name type="scientific">Methanosarcina barkeri MS</name>
    <dbReference type="NCBI Taxonomy" id="1434108"/>
    <lineage>
        <taxon>Archaea</taxon>
        <taxon>Methanobacteriati</taxon>
        <taxon>Methanobacteriota</taxon>
        <taxon>Stenosarchaea group</taxon>
        <taxon>Methanomicrobia</taxon>
        <taxon>Methanosarcinales</taxon>
        <taxon>Methanosarcinaceae</taxon>
        <taxon>Methanosarcina</taxon>
    </lineage>
</organism>
<dbReference type="GeneID" id="24846172"/>
<gene>
    <name evidence="1" type="ORF">MSBRM_2856</name>
</gene>
<dbReference type="AlphaFoldDB" id="A0A0E3QYC5"/>
<proteinExistence type="predicted"/>
<reference evidence="1 2" key="1">
    <citation type="submission" date="2014-07" db="EMBL/GenBank/DDBJ databases">
        <title>Methanogenic archaea and the global carbon cycle.</title>
        <authorList>
            <person name="Henriksen J.R."/>
            <person name="Luke J."/>
            <person name="Reinhart S."/>
            <person name="Benedict M.N."/>
            <person name="Youngblut N.D."/>
            <person name="Metcalf M.E."/>
            <person name="Whitaker R.J."/>
            <person name="Metcalf W.W."/>
        </authorList>
    </citation>
    <scope>NUCLEOTIDE SEQUENCE [LARGE SCALE GENOMIC DNA]</scope>
    <source>
        <strain evidence="1 2">MS</strain>
    </source>
</reference>
<dbReference type="PATRIC" id="fig|1434108.4.peg.3640"/>
<protein>
    <submittedName>
        <fullName evidence="1">Uncharacterized protein</fullName>
    </submittedName>
</protein>
<sequence>MNRRFLSTDREENTVYFVFLDLVYIHIKLIKDEVEPEQEGMLTSLFLNFTRMDFLAVKSFVVSLNDFAHQ</sequence>
<keyword evidence="2" id="KW-1185">Reference proteome</keyword>
<evidence type="ECO:0000313" key="2">
    <source>
        <dbReference type="Proteomes" id="UP000033033"/>
    </source>
</evidence>
<evidence type="ECO:0000313" key="1">
    <source>
        <dbReference type="EMBL" id="AKB55854.1"/>
    </source>
</evidence>
<accession>A0A0E3QYC5</accession>